<keyword evidence="4 7" id="KW-0862">Zinc</keyword>
<dbReference type="Gene3D" id="3.20.110.10">
    <property type="entry name" value="Glycoside hydrolase 38, N terminal domain"/>
    <property type="match status" value="1"/>
</dbReference>
<dbReference type="GO" id="GO:0004559">
    <property type="term" value="F:alpha-mannosidase activity"/>
    <property type="evidence" value="ECO:0007669"/>
    <property type="project" value="InterPro"/>
</dbReference>
<evidence type="ECO:0000256" key="3">
    <source>
        <dbReference type="ARBA" id="ARBA00022801"/>
    </source>
</evidence>
<dbReference type="GO" id="GO:0030246">
    <property type="term" value="F:carbohydrate binding"/>
    <property type="evidence" value="ECO:0007669"/>
    <property type="project" value="InterPro"/>
</dbReference>
<feature type="domain" description="Glycoside hydrolase family 38 central" evidence="8">
    <location>
        <begin position="85"/>
        <end position="160"/>
    </location>
</feature>
<reference evidence="9" key="2">
    <citation type="submission" date="2022-10" db="EMBL/GenBank/DDBJ databases">
        <authorList>
            <consortium name="ENA_rothamsted_submissions"/>
            <consortium name="culmorum"/>
            <person name="King R."/>
        </authorList>
    </citation>
    <scope>NUCLEOTIDE SEQUENCE</scope>
</reference>
<keyword evidence="6 7" id="KW-0326">Glycosidase</keyword>
<dbReference type="Pfam" id="PF09261">
    <property type="entry name" value="Alpha-mann_mid"/>
    <property type="match status" value="1"/>
</dbReference>
<dbReference type="SUPFAM" id="SSF74650">
    <property type="entry name" value="Galactose mutarotase-like"/>
    <property type="match status" value="1"/>
</dbReference>
<evidence type="ECO:0000256" key="7">
    <source>
        <dbReference type="RuleBase" id="RU361199"/>
    </source>
</evidence>
<dbReference type="InterPro" id="IPR011330">
    <property type="entry name" value="Glyco_hydro/deAcase_b/a-brl"/>
</dbReference>
<dbReference type="InterPro" id="IPR015341">
    <property type="entry name" value="Glyco_hydro_38_cen"/>
</dbReference>
<keyword evidence="5" id="KW-1015">Disulfide bond</keyword>
<keyword evidence="10" id="KW-1185">Reference proteome</keyword>
<dbReference type="GO" id="GO:0046872">
    <property type="term" value="F:metal ion binding"/>
    <property type="evidence" value="ECO:0007669"/>
    <property type="project" value="UniProtKB-KW"/>
</dbReference>
<dbReference type="InterPro" id="IPR011013">
    <property type="entry name" value="Gal_mutarotase_sf_dom"/>
</dbReference>
<evidence type="ECO:0000256" key="6">
    <source>
        <dbReference type="ARBA" id="ARBA00023295"/>
    </source>
</evidence>
<dbReference type="InterPro" id="IPR013780">
    <property type="entry name" value="Glyco_hydro_b"/>
</dbReference>
<dbReference type="Pfam" id="PF01074">
    <property type="entry name" value="Glyco_hydro_38N"/>
    <property type="match status" value="1"/>
</dbReference>
<dbReference type="InterPro" id="IPR050843">
    <property type="entry name" value="Glycosyl_Hydrlase_38"/>
</dbReference>
<dbReference type="SUPFAM" id="SSF88713">
    <property type="entry name" value="Glycoside hydrolase/deacetylase"/>
    <property type="match status" value="1"/>
</dbReference>
<dbReference type="InterPro" id="IPR028995">
    <property type="entry name" value="Glyco_hydro_57/38_cen_sf"/>
</dbReference>
<dbReference type="InterPro" id="IPR037094">
    <property type="entry name" value="Glyco_hydro_38_cen_sf"/>
</dbReference>
<dbReference type="Pfam" id="PF07748">
    <property type="entry name" value="Glyco_hydro_38C"/>
    <property type="match status" value="1"/>
</dbReference>
<name>A0A9P0C5B3_9NEOP</name>
<evidence type="ECO:0000256" key="1">
    <source>
        <dbReference type="ARBA" id="ARBA00009792"/>
    </source>
</evidence>
<comment type="similarity">
    <text evidence="1 7">Belongs to the glycosyl hydrolase 38 family.</text>
</comment>
<dbReference type="FunFam" id="1.20.1270.50:FF:000002">
    <property type="entry name" value="Alpha-mannosidase"/>
    <property type="match status" value="1"/>
</dbReference>
<proteinExistence type="inferred from homology"/>
<dbReference type="InterPro" id="IPR011682">
    <property type="entry name" value="Glyco_hydro_38_C"/>
</dbReference>
<dbReference type="Proteomes" id="UP001153714">
    <property type="component" value="Chromosome 23"/>
</dbReference>
<sequence length="737" mass="84157">MAKVYLTNNILVTMGDDFNYQDAGMWFKNLDKLIKYGNEKAIDEKLNINIFYSTPDCYLKAVKDANPTLPVKQDDFFPYASDPHSYWTGYFTSRPTIKFIEAEANRYMQIVKQLYVLADLPADDMPVLDKLKSAMGVLQHHDAITGTEKQHVTYDYIRLISEALHDAHETITTKVLNEMIHGKAANVQWTFERCQLNESSCVTSENLQGNMIVTLYNPLAWSVRTPVNIPVSNSEEYEMKDSNGIVYPVQTSPIPDGFKRISTRKSKATHQITFVAPVPALGYKSYYIQKSRQRRDKRDVDSLDGAMRYNTFGYDEVMSDDPMVVQRYDEVADEAILSTIDKKDERISGHTLSYNPAYYPACIGNNMIYANRSSGAYIFRPNATNATPLKTLTDTQITGHIFEEHRSIMSDNFEFYNRVYKDANNLTYNELYWLIGPIVDTDGVGKEYVMKYTADLVTNGEFMTDSNGRTLLKRKLNERPQWNLTLEEPVAGNYYPVVGVAIVENAAKDGSLRIVPDRPEGGASLQEGQIEIMLHRRLLHDDAFGVGEALNETVNGVGLVVTGYQRVFGVNNDKFSFKDVLEMRSKPDVFVTDAEDISYEQFKSLNTEKSWLKDGLEVGVHLLTLEPLSGDRFLIRFENYLDKSSDSTKNIDLDKVIKGFKLRSVDETVLSGDKLLKDYNRWVWRTNKEFAKDFNEDYGSFAETPRAVDRVKEVDDGNKIKLDAKEIRTFIVQYELE</sequence>
<evidence type="ECO:0000313" key="9">
    <source>
        <dbReference type="EMBL" id="CAH0757816.1"/>
    </source>
</evidence>
<evidence type="ECO:0000259" key="8">
    <source>
        <dbReference type="SMART" id="SM00872"/>
    </source>
</evidence>
<dbReference type="Gene3D" id="1.20.1270.50">
    <property type="entry name" value="Glycoside hydrolase family 38, central domain"/>
    <property type="match status" value="2"/>
</dbReference>
<dbReference type="PANTHER" id="PTHR11607:SF3">
    <property type="entry name" value="LYSOSOMAL ALPHA-MANNOSIDASE"/>
    <property type="match status" value="1"/>
</dbReference>
<dbReference type="GO" id="GO:0005764">
    <property type="term" value="C:lysosome"/>
    <property type="evidence" value="ECO:0007669"/>
    <property type="project" value="TreeGrafter"/>
</dbReference>
<organism evidence="9 10">
    <name type="scientific">Diatraea saccharalis</name>
    <name type="common">sugarcane borer</name>
    <dbReference type="NCBI Taxonomy" id="40085"/>
    <lineage>
        <taxon>Eukaryota</taxon>
        <taxon>Metazoa</taxon>
        <taxon>Ecdysozoa</taxon>
        <taxon>Arthropoda</taxon>
        <taxon>Hexapoda</taxon>
        <taxon>Insecta</taxon>
        <taxon>Pterygota</taxon>
        <taxon>Neoptera</taxon>
        <taxon>Endopterygota</taxon>
        <taxon>Lepidoptera</taxon>
        <taxon>Glossata</taxon>
        <taxon>Ditrysia</taxon>
        <taxon>Pyraloidea</taxon>
        <taxon>Crambidae</taxon>
        <taxon>Crambinae</taxon>
        <taxon>Diatraea</taxon>
    </lineage>
</organism>
<dbReference type="Gene3D" id="2.60.40.1360">
    <property type="match status" value="1"/>
</dbReference>
<dbReference type="SMART" id="SM00872">
    <property type="entry name" value="Alpha-mann_mid"/>
    <property type="match status" value="1"/>
</dbReference>
<dbReference type="AlphaFoldDB" id="A0A9P0C5B3"/>
<gene>
    <name evidence="9" type="ORF">DIATSA_LOCUS8331</name>
</gene>
<dbReference type="InterPro" id="IPR000602">
    <property type="entry name" value="Glyco_hydro_38_N"/>
</dbReference>
<dbReference type="InterPro" id="IPR027291">
    <property type="entry name" value="Glyco_hydro_38_N_sf"/>
</dbReference>
<dbReference type="OrthoDB" id="2016903at2759"/>
<dbReference type="SUPFAM" id="SSF88688">
    <property type="entry name" value="Families 57/38 glycoside transferase middle domain"/>
    <property type="match status" value="1"/>
</dbReference>
<keyword evidence="2 7" id="KW-0479">Metal-binding</keyword>
<dbReference type="EMBL" id="OU893354">
    <property type="protein sequence ID" value="CAH0757816.1"/>
    <property type="molecule type" value="Genomic_DNA"/>
</dbReference>
<evidence type="ECO:0000256" key="5">
    <source>
        <dbReference type="ARBA" id="ARBA00023157"/>
    </source>
</evidence>
<reference evidence="9" key="1">
    <citation type="submission" date="2021-12" db="EMBL/GenBank/DDBJ databases">
        <authorList>
            <person name="King R."/>
        </authorList>
    </citation>
    <scope>NUCLEOTIDE SEQUENCE</scope>
</reference>
<comment type="cofactor">
    <cofactor evidence="7">
        <name>Zn(2+)</name>
        <dbReference type="ChEBI" id="CHEBI:29105"/>
    </cofactor>
    <text evidence="7">Binds 1 zinc ion per subunit.</text>
</comment>
<dbReference type="EC" id="3.2.1.-" evidence="7"/>
<dbReference type="FunFam" id="1.20.1270.50:FF:000003">
    <property type="entry name" value="Alpha-mannosidase"/>
    <property type="match status" value="1"/>
</dbReference>
<dbReference type="Gene3D" id="2.70.98.30">
    <property type="entry name" value="Golgi alpha-mannosidase II, domain 4"/>
    <property type="match status" value="1"/>
</dbReference>
<protein>
    <recommendedName>
        <fullName evidence="7">Alpha-mannosidase</fullName>
        <ecNumber evidence="7">3.2.1.-</ecNumber>
    </recommendedName>
</protein>
<dbReference type="Gene3D" id="2.60.40.1180">
    <property type="entry name" value="Golgi alpha-mannosidase II"/>
    <property type="match status" value="1"/>
</dbReference>
<accession>A0A9P0C5B3</accession>
<dbReference type="GO" id="GO:0006013">
    <property type="term" value="P:mannose metabolic process"/>
    <property type="evidence" value="ECO:0007669"/>
    <property type="project" value="InterPro"/>
</dbReference>
<dbReference type="PANTHER" id="PTHR11607">
    <property type="entry name" value="ALPHA-MANNOSIDASE"/>
    <property type="match status" value="1"/>
</dbReference>
<evidence type="ECO:0000313" key="10">
    <source>
        <dbReference type="Proteomes" id="UP001153714"/>
    </source>
</evidence>
<keyword evidence="3 7" id="KW-0378">Hydrolase</keyword>
<evidence type="ECO:0000256" key="2">
    <source>
        <dbReference type="ARBA" id="ARBA00022723"/>
    </source>
</evidence>
<evidence type="ECO:0000256" key="4">
    <source>
        <dbReference type="ARBA" id="ARBA00022833"/>
    </source>
</evidence>